<dbReference type="PANTHER" id="PTHR30399">
    <property type="entry name" value="UNCHARACTERIZED PROTEIN YGJP"/>
    <property type="match status" value="1"/>
</dbReference>
<dbReference type="EMBL" id="JADEYR010000022">
    <property type="protein sequence ID" value="MBE9405159.1"/>
    <property type="molecule type" value="Genomic_DNA"/>
</dbReference>
<name>A0ABR9W3Y8_9MICO</name>
<organism evidence="3 4">
    <name type="scientific">Brachybacterium epidermidis</name>
    <dbReference type="NCBI Taxonomy" id="2781983"/>
    <lineage>
        <taxon>Bacteria</taxon>
        <taxon>Bacillati</taxon>
        <taxon>Actinomycetota</taxon>
        <taxon>Actinomycetes</taxon>
        <taxon>Micrococcales</taxon>
        <taxon>Dermabacteraceae</taxon>
        <taxon>Brachybacterium</taxon>
    </lineage>
</organism>
<evidence type="ECO:0000256" key="1">
    <source>
        <dbReference type="SAM" id="MobiDB-lite"/>
    </source>
</evidence>
<dbReference type="RefSeq" id="WP_193866890.1">
    <property type="nucleotide sequence ID" value="NZ_JADEYR010000022.1"/>
</dbReference>
<dbReference type="Proteomes" id="UP000644727">
    <property type="component" value="Unassembled WGS sequence"/>
</dbReference>
<gene>
    <name evidence="3" type="ORF">IOE58_13570</name>
</gene>
<evidence type="ECO:0000259" key="2">
    <source>
        <dbReference type="Pfam" id="PF01863"/>
    </source>
</evidence>
<protein>
    <submittedName>
        <fullName evidence="3">M48 family metallopeptidase</fullName>
    </submittedName>
</protein>
<dbReference type="Pfam" id="PF01863">
    <property type="entry name" value="YgjP-like"/>
    <property type="match status" value="1"/>
</dbReference>
<keyword evidence="4" id="KW-1185">Reference proteome</keyword>
<evidence type="ECO:0000313" key="3">
    <source>
        <dbReference type="EMBL" id="MBE9405159.1"/>
    </source>
</evidence>
<proteinExistence type="predicted"/>
<dbReference type="PANTHER" id="PTHR30399:SF1">
    <property type="entry name" value="UTP PYROPHOSPHATASE"/>
    <property type="match status" value="1"/>
</dbReference>
<sequence length="195" mass="22407">MPDLHPHPGVTGPRGERVLVRRSARRRRSVSITRREGDLVVAIPASMSRREEAQWVRRMIDQLSRKEERTIAPRRSDEQLAARAVELSELYLDSRARPTSVQWSTRQQRRWGSCTPTEGSIRLSSRLQGMPSWVVDSVLVHELVHLLVPGHGPEFQALMDRYPQAQRARGFLEGVAWEQDLPAPREPDEPREARD</sequence>
<feature type="domain" description="YgjP-like metallopeptidase" evidence="2">
    <location>
        <begin position="51"/>
        <end position="169"/>
    </location>
</feature>
<dbReference type="CDD" id="cd07344">
    <property type="entry name" value="M48_yhfN_like"/>
    <property type="match status" value="1"/>
</dbReference>
<feature type="region of interest" description="Disordered" evidence="1">
    <location>
        <begin position="175"/>
        <end position="195"/>
    </location>
</feature>
<comment type="caution">
    <text evidence="3">The sequence shown here is derived from an EMBL/GenBank/DDBJ whole genome shotgun (WGS) entry which is preliminary data.</text>
</comment>
<dbReference type="InterPro" id="IPR053136">
    <property type="entry name" value="UTP_pyrophosphatase-like"/>
</dbReference>
<dbReference type="Gene3D" id="3.30.2010.10">
    <property type="entry name" value="Metalloproteases ('zincins'), catalytic domain"/>
    <property type="match status" value="1"/>
</dbReference>
<feature type="compositionally biased region" description="Basic and acidic residues" evidence="1">
    <location>
        <begin position="183"/>
        <end position="195"/>
    </location>
</feature>
<dbReference type="InterPro" id="IPR002725">
    <property type="entry name" value="YgjP-like_metallopeptidase"/>
</dbReference>
<reference evidence="3 4" key="1">
    <citation type="submission" date="2020-10" db="EMBL/GenBank/DDBJ databases">
        <title>Draft genome and description of Brachybacterium epidermidis sp nov.</title>
        <authorList>
            <person name="Boxberger M."/>
            <person name="La Scola B."/>
        </authorList>
    </citation>
    <scope>NUCLEOTIDE SEQUENCE [LARGE SCALE GENOMIC DNA]</scope>
    <source>
        <strain evidence="3 4">Marseille-Q2903</strain>
    </source>
</reference>
<accession>A0ABR9W3Y8</accession>
<evidence type="ECO:0000313" key="4">
    <source>
        <dbReference type="Proteomes" id="UP000644727"/>
    </source>
</evidence>